<gene>
    <name evidence="3" type="ORF">FDT80_18405</name>
</gene>
<comment type="caution">
    <text evidence="3">The sequence shown here is derived from an EMBL/GenBank/DDBJ whole genome shotgun (WGS) entry which is preliminary data.</text>
</comment>
<accession>A0A5S3P9Q5</accession>
<keyword evidence="4" id="KW-1185">Reference proteome</keyword>
<evidence type="ECO:0000256" key="1">
    <source>
        <dbReference type="ARBA" id="ARBA00022676"/>
    </source>
</evidence>
<organism evidence="3 4">
    <name type="scientific">Sulfitobacter sabulilitoris</name>
    <dbReference type="NCBI Taxonomy" id="2562655"/>
    <lineage>
        <taxon>Bacteria</taxon>
        <taxon>Pseudomonadati</taxon>
        <taxon>Pseudomonadota</taxon>
        <taxon>Alphaproteobacteria</taxon>
        <taxon>Rhodobacterales</taxon>
        <taxon>Roseobacteraceae</taxon>
        <taxon>Sulfitobacter</taxon>
    </lineage>
</organism>
<evidence type="ECO:0000313" key="4">
    <source>
        <dbReference type="Proteomes" id="UP000309550"/>
    </source>
</evidence>
<reference evidence="3 4" key="1">
    <citation type="submission" date="2019-05" db="EMBL/GenBank/DDBJ databases">
        <title>Sulfitobacter sabulilitoris sp. nov., isolated from a marine sand.</title>
        <authorList>
            <person name="Yoon J.-H."/>
        </authorList>
    </citation>
    <scope>NUCLEOTIDE SEQUENCE [LARGE SCALE GENOMIC DNA]</scope>
    <source>
        <strain evidence="3 4">HSMS-29</strain>
    </source>
</reference>
<sequence length="252" mass="27265">MIFNPGGQEIAINVPTKADLFRRIQEKFSAREGFALATLNLDHLAKLASSPDFAMAYRAQDLVVADGRPVVWLSRLGRRPVELLPGSDLLLPLCALAAETATPVALVGSTDRVLERAADVLRQRIPGIKLTACVAPPHGFDPTGAEAATILQRLETSGAGFCIVALGAVKQERFAAFGRTVAPGIGFACFGAGLDFLAGQQVRAPRIMRAMALEWVWRILQSPGRMIPRYARCFAILPELGADALRLRRKRP</sequence>
<dbReference type="AlphaFoldDB" id="A0A5S3P9Q5"/>
<proteinExistence type="predicted"/>
<dbReference type="CDD" id="cd06533">
    <property type="entry name" value="Glyco_transf_WecG_TagA"/>
    <property type="match status" value="1"/>
</dbReference>
<dbReference type="OrthoDB" id="9771846at2"/>
<name>A0A5S3P9Q5_9RHOB</name>
<dbReference type="NCBIfam" id="TIGR00696">
    <property type="entry name" value="wecG_tagA_cpsF"/>
    <property type="match status" value="1"/>
</dbReference>
<dbReference type="InterPro" id="IPR004629">
    <property type="entry name" value="WecG_TagA_CpsF"/>
</dbReference>
<keyword evidence="1" id="KW-0328">Glycosyltransferase</keyword>
<dbReference type="EMBL" id="VANS01000010">
    <property type="protein sequence ID" value="TMM49314.1"/>
    <property type="molecule type" value="Genomic_DNA"/>
</dbReference>
<dbReference type="PANTHER" id="PTHR34136:SF1">
    <property type="entry name" value="UDP-N-ACETYL-D-MANNOSAMINURONIC ACID TRANSFERASE"/>
    <property type="match status" value="1"/>
</dbReference>
<dbReference type="PANTHER" id="PTHR34136">
    <property type="match status" value="1"/>
</dbReference>
<dbReference type="RefSeq" id="WP_138663799.1">
    <property type="nucleotide sequence ID" value="NZ_VANS01000010.1"/>
</dbReference>
<dbReference type="Proteomes" id="UP000309550">
    <property type="component" value="Unassembled WGS sequence"/>
</dbReference>
<dbReference type="Pfam" id="PF03808">
    <property type="entry name" value="Glyco_tran_WecG"/>
    <property type="match status" value="1"/>
</dbReference>
<protein>
    <submittedName>
        <fullName evidence="3">WecB/TagA/CpsF family glycosyltransferase</fullName>
    </submittedName>
</protein>
<evidence type="ECO:0000256" key="2">
    <source>
        <dbReference type="ARBA" id="ARBA00022679"/>
    </source>
</evidence>
<dbReference type="GO" id="GO:0016758">
    <property type="term" value="F:hexosyltransferase activity"/>
    <property type="evidence" value="ECO:0007669"/>
    <property type="project" value="TreeGrafter"/>
</dbReference>
<keyword evidence="2 3" id="KW-0808">Transferase</keyword>
<evidence type="ECO:0000313" key="3">
    <source>
        <dbReference type="EMBL" id="TMM49314.1"/>
    </source>
</evidence>